<accession>A0A1Y5S0S5</accession>
<dbReference type="Proteomes" id="UP000193862">
    <property type="component" value="Unassembled WGS sequence"/>
</dbReference>
<organism evidence="1 2">
    <name type="scientific">Aquimixticola soesokkakensis</name>
    <dbReference type="NCBI Taxonomy" id="1519096"/>
    <lineage>
        <taxon>Bacteria</taxon>
        <taxon>Pseudomonadati</taxon>
        <taxon>Pseudomonadota</taxon>
        <taxon>Alphaproteobacteria</taxon>
        <taxon>Rhodobacterales</taxon>
        <taxon>Paracoccaceae</taxon>
        <taxon>Aquimixticola</taxon>
    </lineage>
</organism>
<reference evidence="1 2" key="1">
    <citation type="submission" date="2017-03" db="EMBL/GenBank/DDBJ databases">
        <authorList>
            <person name="Afonso C.L."/>
            <person name="Miller P.J."/>
            <person name="Scott M.A."/>
            <person name="Spackman E."/>
            <person name="Goraichik I."/>
            <person name="Dimitrov K.M."/>
            <person name="Suarez D.L."/>
            <person name="Swayne D.E."/>
        </authorList>
    </citation>
    <scope>NUCLEOTIDE SEQUENCE [LARGE SCALE GENOMIC DNA]</scope>
    <source>
        <strain evidence="1 2">CECT 8620</strain>
    </source>
</reference>
<sequence length="134" mass="13530">MAKSRSKSAPRAAAAPKLDAVVFQALALAQSGAVAQGTQRFFCAGRCFATVESPACGRLNLSLPQQALLVSLSEGCVVCDASAGEGWTQIDFAKVDLALIADFVAMAARGGAPQAGEAVQGSLRAALLDGGFTA</sequence>
<name>A0A1Y5S0S5_9RHOB</name>
<proteinExistence type="predicted"/>
<gene>
    <name evidence="1" type="ORF">AQS8620_00914</name>
</gene>
<protein>
    <submittedName>
        <fullName evidence="1">Uncharacterized protein</fullName>
    </submittedName>
</protein>
<evidence type="ECO:0000313" key="1">
    <source>
        <dbReference type="EMBL" id="SLN29468.1"/>
    </source>
</evidence>
<keyword evidence="2" id="KW-1185">Reference proteome</keyword>
<dbReference type="RefSeq" id="WP_085835676.1">
    <property type="nucleotide sequence ID" value="NZ_FWFS01000003.1"/>
</dbReference>
<dbReference type="AlphaFoldDB" id="A0A1Y5S0S5"/>
<evidence type="ECO:0000313" key="2">
    <source>
        <dbReference type="Proteomes" id="UP000193862"/>
    </source>
</evidence>
<dbReference type="EMBL" id="FWFS01000003">
    <property type="protein sequence ID" value="SLN29468.1"/>
    <property type="molecule type" value="Genomic_DNA"/>
</dbReference>